<keyword evidence="5" id="KW-0418">Kinase</keyword>
<keyword evidence="3 4" id="KW-0067">ATP-binding</keyword>
<dbReference type="AlphaFoldDB" id="A0A8H5GPD6"/>
<dbReference type="Proteomes" id="UP000559256">
    <property type="component" value="Unassembled WGS sequence"/>
</dbReference>
<accession>A0A8H5GPD6</accession>
<dbReference type="InterPro" id="IPR000719">
    <property type="entry name" value="Prot_kinase_dom"/>
</dbReference>
<comment type="similarity">
    <text evidence="5">Belongs to the protein kinase superfamily.</text>
</comment>
<dbReference type="InterPro" id="IPR050235">
    <property type="entry name" value="CK1_Ser-Thr_kinase"/>
</dbReference>
<evidence type="ECO:0000313" key="8">
    <source>
        <dbReference type="Proteomes" id="UP000559256"/>
    </source>
</evidence>
<keyword evidence="5" id="KW-0723">Serine/threonine-protein kinase</keyword>
<feature type="domain" description="Protein kinase" evidence="6">
    <location>
        <begin position="18"/>
        <end position="286"/>
    </location>
</feature>
<dbReference type="GO" id="GO:0005524">
    <property type="term" value="F:ATP binding"/>
    <property type="evidence" value="ECO:0007669"/>
    <property type="project" value="UniProtKB-UniRule"/>
</dbReference>
<dbReference type="EC" id="2.7.11.1" evidence="1"/>
<evidence type="ECO:0000256" key="5">
    <source>
        <dbReference type="RuleBase" id="RU000304"/>
    </source>
</evidence>
<dbReference type="Pfam" id="PF00069">
    <property type="entry name" value="Pkinase"/>
    <property type="match status" value="1"/>
</dbReference>
<name>A0A8H5GPD6_9AGAR</name>
<gene>
    <name evidence="7" type="ORF">D9758_002449</name>
</gene>
<dbReference type="Gene3D" id="1.10.510.10">
    <property type="entry name" value="Transferase(Phosphotransferase) domain 1"/>
    <property type="match status" value="1"/>
</dbReference>
<keyword evidence="2 4" id="KW-0547">Nucleotide-binding</keyword>
<dbReference type="PROSITE" id="PS00107">
    <property type="entry name" value="PROTEIN_KINASE_ATP"/>
    <property type="match status" value="1"/>
</dbReference>
<evidence type="ECO:0000256" key="3">
    <source>
        <dbReference type="ARBA" id="ARBA00022840"/>
    </source>
</evidence>
<evidence type="ECO:0000256" key="4">
    <source>
        <dbReference type="PROSITE-ProRule" id="PRU10141"/>
    </source>
</evidence>
<dbReference type="OrthoDB" id="5800476at2759"/>
<evidence type="ECO:0000256" key="2">
    <source>
        <dbReference type="ARBA" id="ARBA00022741"/>
    </source>
</evidence>
<dbReference type="PANTHER" id="PTHR11909">
    <property type="entry name" value="CASEIN KINASE-RELATED"/>
    <property type="match status" value="1"/>
</dbReference>
<dbReference type="PROSITE" id="PS00108">
    <property type="entry name" value="PROTEIN_KINASE_ST"/>
    <property type="match status" value="1"/>
</dbReference>
<evidence type="ECO:0000313" key="7">
    <source>
        <dbReference type="EMBL" id="KAF5368534.1"/>
    </source>
</evidence>
<feature type="binding site" evidence="4">
    <location>
        <position position="47"/>
    </location>
    <ligand>
        <name>ATP</name>
        <dbReference type="ChEBI" id="CHEBI:30616"/>
    </ligand>
</feature>
<dbReference type="EMBL" id="JAACJM010000015">
    <property type="protein sequence ID" value="KAF5368534.1"/>
    <property type="molecule type" value="Genomic_DNA"/>
</dbReference>
<comment type="caution">
    <text evidence="7">The sequence shown here is derived from an EMBL/GenBank/DDBJ whole genome shotgun (WGS) entry which is preliminary data.</text>
</comment>
<reference evidence="7 8" key="1">
    <citation type="journal article" date="2020" name="ISME J.">
        <title>Uncovering the hidden diversity of litter-decomposition mechanisms in mushroom-forming fungi.</title>
        <authorList>
            <person name="Floudas D."/>
            <person name="Bentzer J."/>
            <person name="Ahren D."/>
            <person name="Johansson T."/>
            <person name="Persson P."/>
            <person name="Tunlid A."/>
        </authorList>
    </citation>
    <scope>NUCLEOTIDE SEQUENCE [LARGE SCALE GENOMIC DNA]</scope>
    <source>
        <strain evidence="7 8">CBS 291.85</strain>
    </source>
</reference>
<dbReference type="GO" id="GO:0004674">
    <property type="term" value="F:protein serine/threonine kinase activity"/>
    <property type="evidence" value="ECO:0007669"/>
    <property type="project" value="UniProtKB-KW"/>
</dbReference>
<dbReference type="PROSITE" id="PS50011">
    <property type="entry name" value="PROTEIN_KINASE_DOM"/>
    <property type="match status" value="1"/>
</dbReference>
<dbReference type="InterPro" id="IPR017441">
    <property type="entry name" value="Protein_kinase_ATP_BS"/>
</dbReference>
<sequence length="337" mass="39164">MAATSSRQPDVRVGGGKYKLVKQIGSGSFGNIYLATNVISGEEVAVKLEDVKNEYPQLEHEYKIYQIIEDGVGIPSVRWFGKVGDYNAMVMDRLGPSLENLFNFCDCKFSLKTVLLLADQMIHRIEFVHSRNLIHRDIKPDNFVMGTGEWGNQVNLIDFGLAKRYRDPRTRTHIPYKEGKSLTGTTRYASISTHIGAEQSRRDDLEALGYTFVYFLRGHLPWQGLRARTKKQKLNFITEKKKTSPEVLCKGLPDEFTVFLKYARALRFEEKPDYSYCRRLFRDVFFQEGYHHDYVFDWSIRASEDDDFVPRLDQRRKNQVCDPPLRRIDYIVTQTVC</sequence>
<protein>
    <recommendedName>
        <fullName evidence="1">non-specific serine/threonine protein kinase</fullName>
        <ecNumber evidence="1">2.7.11.1</ecNumber>
    </recommendedName>
</protein>
<keyword evidence="8" id="KW-1185">Reference proteome</keyword>
<dbReference type="SMART" id="SM00220">
    <property type="entry name" value="S_TKc"/>
    <property type="match status" value="1"/>
</dbReference>
<dbReference type="FunFam" id="1.10.510.10:FF:000596">
    <property type="entry name" value="CK1 family protein kinase"/>
    <property type="match status" value="1"/>
</dbReference>
<keyword evidence="5" id="KW-0808">Transferase</keyword>
<evidence type="ECO:0000259" key="6">
    <source>
        <dbReference type="PROSITE" id="PS50011"/>
    </source>
</evidence>
<proteinExistence type="inferred from homology"/>
<dbReference type="InterPro" id="IPR008271">
    <property type="entry name" value="Ser/Thr_kinase_AS"/>
</dbReference>
<dbReference type="SUPFAM" id="SSF56112">
    <property type="entry name" value="Protein kinase-like (PK-like)"/>
    <property type="match status" value="1"/>
</dbReference>
<dbReference type="InterPro" id="IPR011009">
    <property type="entry name" value="Kinase-like_dom_sf"/>
</dbReference>
<evidence type="ECO:0000256" key="1">
    <source>
        <dbReference type="ARBA" id="ARBA00012513"/>
    </source>
</evidence>
<organism evidence="7 8">
    <name type="scientific">Tetrapyrgos nigripes</name>
    <dbReference type="NCBI Taxonomy" id="182062"/>
    <lineage>
        <taxon>Eukaryota</taxon>
        <taxon>Fungi</taxon>
        <taxon>Dikarya</taxon>
        <taxon>Basidiomycota</taxon>
        <taxon>Agaricomycotina</taxon>
        <taxon>Agaricomycetes</taxon>
        <taxon>Agaricomycetidae</taxon>
        <taxon>Agaricales</taxon>
        <taxon>Marasmiineae</taxon>
        <taxon>Marasmiaceae</taxon>
        <taxon>Tetrapyrgos</taxon>
    </lineage>
</organism>